<dbReference type="CDD" id="cd00207">
    <property type="entry name" value="fer2"/>
    <property type="match status" value="1"/>
</dbReference>
<dbReference type="PROSITE" id="PS00197">
    <property type="entry name" value="2FE2S_FER_1"/>
    <property type="match status" value="1"/>
</dbReference>
<dbReference type="SUPFAM" id="SSF63380">
    <property type="entry name" value="Riboflavin synthase domain-like"/>
    <property type="match status" value="1"/>
</dbReference>
<dbReference type="GO" id="GO:0046872">
    <property type="term" value="F:metal ion binding"/>
    <property type="evidence" value="ECO:0007669"/>
    <property type="project" value="UniProtKB-KW"/>
</dbReference>
<dbReference type="PANTHER" id="PTHR47354:SF1">
    <property type="entry name" value="CARNITINE MONOOXYGENASE REDUCTASE SUBUNIT"/>
    <property type="match status" value="1"/>
</dbReference>
<dbReference type="InterPro" id="IPR017927">
    <property type="entry name" value="FAD-bd_FR_type"/>
</dbReference>
<dbReference type="InterPro" id="IPR050415">
    <property type="entry name" value="MRET"/>
</dbReference>
<accession>A0A1Y2MQ19</accession>
<evidence type="ECO:0000256" key="5">
    <source>
        <dbReference type="ARBA" id="ARBA00023002"/>
    </source>
</evidence>
<evidence type="ECO:0000256" key="7">
    <source>
        <dbReference type="ARBA" id="ARBA00023014"/>
    </source>
</evidence>
<dbReference type="GO" id="GO:0051213">
    <property type="term" value="F:dioxygenase activity"/>
    <property type="evidence" value="ECO:0007669"/>
    <property type="project" value="UniProtKB-KW"/>
</dbReference>
<dbReference type="PANTHER" id="PTHR47354">
    <property type="entry name" value="NADH OXIDOREDUCTASE HCR"/>
    <property type="match status" value="1"/>
</dbReference>
<dbReference type="InterPro" id="IPR012675">
    <property type="entry name" value="Beta-grasp_dom_sf"/>
</dbReference>
<organism evidence="10 11">
    <name type="scientific">Pseudonocardia autotrophica</name>
    <name type="common">Amycolata autotrophica</name>
    <name type="synonym">Nocardia autotrophica</name>
    <dbReference type="NCBI Taxonomy" id="2074"/>
    <lineage>
        <taxon>Bacteria</taxon>
        <taxon>Bacillati</taxon>
        <taxon>Actinomycetota</taxon>
        <taxon>Actinomycetes</taxon>
        <taxon>Pseudonocardiales</taxon>
        <taxon>Pseudonocardiaceae</taxon>
        <taxon>Pseudonocardia</taxon>
    </lineage>
</organism>
<dbReference type="EMBL" id="MIGB01000033">
    <property type="protein sequence ID" value="OSY37079.1"/>
    <property type="molecule type" value="Genomic_DNA"/>
</dbReference>
<dbReference type="Gene3D" id="3.40.50.80">
    <property type="entry name" value="Nucleotide-binding domain of ferredoxin-NADP reductase (FNR) module"/>
    <property type="match status" value="1"/>
</dbReference>
<evidence type="ECO:0000256" key="4">
    <source>
        <dbReference type="ARBA" id="ARBA00022723"/>
    </source>
</evidence>
<keyword evidence="6" id="KW-0408">Iron</keyword>
<keyword evidence="3" id="KW-0001">2Fe-2S</keyword>
<name>A0A1Y2MQ19_PSEAH</name>
<keyword evidence="10" id="KW-0223">Dioxygenase</keyword>
<dbReference type="OrthoDB" id="3807506at2"/>
<dbReference type="Gene3D" id="3.10.20.30">
    <property type="match status" value="1"/>
</dbReference>
<dbReference type="PRINTS" id="PR00409">
    <property type="entry name" value="PHDIOXRDTASE"/>
</dbReference>
<dbReference type="PROSITE" id="PS51085">
    <property type="entry name" value="2FE2S_FER_2"/>
    <property type="match status" value="1"/>
</dbReference>
<dbReference type="CDD" id="cd06185">
    <property type="entry name" value="PDR_like"/>
    <property type="match status" value="1"/>
</dbReference>
<evidence type="ECO:0000259" key="8">
    <source>
        <dbReference type="PROSITE" id="PS51085"/>
    </source>
</evidence>
<dbReference type="Proteomes" id="UP000194360">
    <property type="component" value="Unassembled WGS sequence"/>
</dbReference>
<dbReference type="Gene3D" id="2.40.30.10">
    <property type="entry name" value="Translation factors"/>
    <property type="match status" value="1"/>
</dbReference>
<dbReference type="SUPFAM" id="SSF54292">
    <property type="entry name" value="2Fe-2S ferredoxin-like"/>
    <property type="match status" value="1"/>
</dbReference>
<dbReference type="AlphaFoldDB" id="A0A1Y2MQ19"/>
<gene>
    <name evidence="10" type="primary">pobB_6</name>
    <name evidence="10" type="ORF">BG845_04962</name>
</gene>
<keyword evidence="7" id="KW-0411">Iron-sulfur</keyword>
<dbReference type="Pfam" id="PF00111">
    <property type="entry name" value="Fer2"/>
    <property type="match status" value="1"/>
</dbReference>
<dbReference type="InterPro" id="IPR006058">
    <property type="entry name" value="2Fe2S_fd_BS"/>
</dbReference>
<dbReference type="SUPFAM" id="SSF52343">
    <property type="entry name" value="Ferredoxin reductase-like, C-terminal NADP-linked domain"/>
    <property type="match status" value="1"/>
</dbReference>
<dbReference type="GO" id="GO:0051537">
    <property type="term" value="F:2 iron, 2 sulfur cluster binding"/>
    <property type="evidence" value="ECO:0007669"/>
    <property type="project" value="UniProtKB-KW"/>
</dbReference>
<comment type="cofactor">
    <cofactor evidence="1">
        <name>FAD</name>
        <dbReference type="ChEBI" id="CHEBI:57692"/>
    </cofactor>
</comment>
<evidence type="ECO:0000256" key="6">
    <source>
        <dbReference type="ARBA" id="ARBA00023004"/>
    </source>
</evidence>
<keyword evidence="4" id="KW-0479">Metal-binding</keyword>
<feature type="domain" description="FAD-binding FR-type" evidence="9">
    <location>
        <begin position="18"/>
        <end position="120"/>
    </location>
</feature>
<evidence type="ECO:0000313" key="10">
    <source>
        <dbReference type="EMBL" id="OSY37079.1"/>
    </source>
</evidence>
<keyword evidence="2" id="KW-0285">Flavoprotein</keyword>
<dbReference type="RefSeq" id="WP_085915115.1">
    <property type="nucleotide sequence ID" value="NZ_AP018920.1"/>
</dbReference>
<keyword evidence="11" id="KW-1185">Reference proteome</keyword>
<protein>
    <submittedName>
        <fullName evidence="10">Phenoxybenzoate dioxygenase subunit beta</fullName>
        <ecNumber evidence="10">1.-.-.-</ecNumber>
    </submittedName>
</protein>
<evidence type="ECO:0000256" key="2">
    <source>
        <dbReference type="ARBA" id="ARBA00022630"/>
    </source>
</evidence>
<evidence type="ECO:0000256" key="3">
    <source>
        <dbReference type="ARBA" id="ARBA00022714"/>
    </source>
</evidence>
<dbReference type="STRING" id="2074.BG845_04962"/>
<reference evidence="10 11" key="1">
    <citation type="submission" date="2016-09" db="EMBL/GenBank/DDBJ databases">
        <title>Pseudonocardia autotrophica DSM535, a candidate organism with high potential of specific P450 cytochromes.</title>
        <authorList>
            <person name="Grumaz C."/>
            <person name="Vainshtein Y."/>
            <person name="Kirstahler P."/>
            <person name="Sohn K."/>
        </authorList>
    </citation>
    <scope>NUCLEOTIDE SEQUENCE [LARGE SCALE GENOMIC DNA]</scope>
    <source>
        <strain evidence="10 11">DSM 535</strain>
    </source>
</reference>
<dbReference type="InterPro" id="IPR001041">
    <property type="entry name" value="2Fe-2S_ferredoxin-type"/>
</dbReference>
<proteinExistence type="predicted"/>
<comment type="caution">
    <text evidence="10">The sequence shown here is derived from an EMBL/GenBank/DDBJ whole genome shotgun (WGS) entry which is preliminary data.</text>
</comment>
<evidence type="ECO:0000256" key="1">
    <source>
        <dbReference type="ARBA" id="ARBA00001974"/>
    </source>
</evidence>
<evidence type="ECO:0000259" key="9">
    <source>
        <dbReference type="PROSITE" id="PS51384"/>
    </source>
</evidence>
<dbReference type="EC" id="1.-.-.-" evidence="10"/>
<dbReference type="InterPro" id="IPR039261">
    <property type="entry name" value="FNR_nucleotide-bd"/>
</dbReference>
<dbReference type="InterPro" id="IPR017938">
    <property type="entry name" value="Riboflavin_synthase-like_b-brl"/>
</dbReference>
<sequence length="329" mass="35691">MTNTTVQSGANKDLTLEEAHFRARVEAREEPADGVVGLTLVPSDGGRVPSWSPGAHIDLVLEDGLVRQYSLCGDPQDRTRYTVAVLLEPEGRGGSRRIHETLRVGAEVEVRGPRNHFRLEPAERYVFVAGGIGITPILAMTGELDRTGRPWTLVYGGRRRDSMAFADRLAALGPHVRLWPQDERGLIDLADALGDPAPGTAVYTCGPEPLLRALEEHCAAHWPAGSLHLERFTPLDVDTTGDTPFEIELADGRVLTVPADRSALSVLAEAGLDILSSCEEGTCGTCEVEIVKGEVDHRDTVLTPEEKEENCSMMVCVSRAACARLKLDL</sequence>
<dbReference type="InterPro" id="IPR036010">
    <property type="entry name" value="2Fe-2S_ferredoxin-like_sf"/>
</dbReference>
<feature type="domain" description="2Fe-2S ferredoxin-type" evidence="8">
    <location>
        <begin position="245"/>
        <end position="329"/>
    </location>
</feature>
<keyword evidence="5 10" id="KW-0560">Oxidoreductase</keyword>
<evidence type="ECO:0000313" key="11">
    <source>
        <dbReference type="Proteomes" id="UP000194360"/>
    </source>
</evidence>
<dbReference type="PROSITE" id="PS51384">
    <property type="entry name" value="FAD_FR"/>
    <property type="match status" value="1"/>
</dbReference>